<evidence type="ECO:0000313" key="13">
    <source>
        <dbReference type="EMBL" id="SET38800.1"/>
    </source>
</evidence>
<feature type="active site" description="Proton donor/acceptor" evidence="9">
    <location>
        <position position="314"/>
    </location>
</feature>
<feature type="domain" description="LysM" evidence="11">
    <location>
        <begin position="100"/>
        <end position="148"/>
    </location>
</feature>
<dbReference type="UniPathway" id="UPA00219"/>
<feature type="active site" description="Nucleophile" evidence="9">
    <location>
        <position position="330"/>
    </location>
</feature>
<reference evidence="13 14" key="1">
    <citation type="submission" date="2016-10" db="EMBL/GenBank/DDBJ databases">
        <authorList>
            <person name="de Groot N.N."/>
        </authorList>
    </citation>
    <scope>NUCLEOTIDE SEQUENCE [LARGE SCALE GENOMIC DNA]</scope>
    <source>
        <strain evidence="13 14">IBRC-M 10780</strain>
    </source>
</reference>
<keyword evidence="4" id="KW-0378">Hydrolase</keyword>
<dbReference type="FunFam" id="2.40.440.10:FF:000003">
    <property type="entry name" value="L,D-transpeptidase YciB"/>
    <property type="match status" value="1"/>
</dbReference>
<evidence type="ECO:0000256" key="8">
    <source>
        <dbReference type="ARBA" id="ARBA00060592"/>
    </source>
</evidence>
<proteinExistence type="inferred from homology"/>
<keyword evidence="5 9" id="KW-0133">Cell shape</keyword>
<protein>
    <submittedName>
        <fullName evidence="13">LysM domain-containing protein</fullName>
    </submittedName>
</protein>
<dbReference type="SMART" id="SM00257">
    <property type="entry name" value="LysM"/>
    <property type="match status" value="2"/>
</dbReference>
<dbReference type="SUPFAM" id="SSF141523">
    <property type="entry name" value="L,D-transpeptidase catalytic domain-like"/>
    <property type="match status" value="1"/>
</dbReference>
<dbReference type="EMBL" id="FOHE01000010">
    <property type="protein sequence ID" value="SET38800.1"/>
    <property type="molecule type" value="Genomic_DNA"/>
</dbReference>
<dbReference type="Gene3D" id="2.40.440.10">
    <property type="entry name" value="L,D-transpeptidase catalytic domain-like"/>
    <property type="match status" value="1"/>
</dbReference>
<dbReference type="GO" id="GO:0016740">
    <property type="term" value="F:transferase activity"/>
    <property type="evidence" value="ECO:0007669"/>
    <property type="project" value="UniProtKB-KW"/>
</dbReference>
<dbReference type="Gene3D" id="3.10.350.10">
    <property type="entry name" value="LysM domain"/>
    <property type="match status" value="2"/>
</dbReference>
<evidence type="ECO:0000259" key="12">
    <source>
        <dbReference type="PROSITE" id="PS52029"/>
    </source>
</evidence>
<dbReference type="SUPFAM" id="SSF54106">
    <property type="entry name" value="LysM domain"/>
    <property type="match status" value="2"/>
</dbReference>
<evidence type="ECO:0000256" key="7">
    <source>
        <dbReference type="ARBA" id="ARBA00023316"/>
    </source>
</evidence>
<dbReference type="PANTHER" id="PTHR30582:SF4">
    <property type="entry name" value="L,D-TRANSPEPTIDASE YQJB-RELATED"/>
    <property type="match status" value="1"/>
</dbReference>
<evidence type="ECO:0000313" key="14">
    <source>
        <dbReference type="Proteomes" id="UP000198618"/>
    </source>
</evidence>
<dbReference type="PROSITE" id="PS52029">
    <property type="entry name" value="LD_TPASE"/>
    <property type="match status" value="1"/>
</dbReference>
<dbReference type="Proteomes" id="UP000198618">
    <property type="component" value="Unassembled WGS sequence"/>
</dbReference>
<evidence type="ECO:0000256" key="6">
    <source>
        <dbReference type="ARBA" id="ARBA00022984"/>
    </source>
</evidence>
<dbReference type="CDD" id="cd16913">
    <property type="entry name" value="YkuD_like"/>
    <property type="match status" value="1"/>
</dbReference>
<feature type="domain" description="LysM" evidence="11">
    <location>
        <begin position="155"/>
        <end position="202"/>
    </location>
</feature>
<comment type="similarity">
    <text evidence="2">Belongs to the YkuD family.</text>
</comment>
<dbReference type="InterPro" id="IPR050979">
    <property type="entry name" value="LD-transpeptidase"/>
</dbReference>
<evidence type="ECO:0000256" key="4">
    <source>
        <dbReference type="ARBA" id="ARBA00022801"/>
    </source>
</evidence>
<dbReference type="GO" id="GO:0008360">
    <property type="term" value="P:regulation of cell shape"/>
    <property type="evidence" value="ECO:0007669"/>
    <property type="project" value="UniProtKB-UniRule"/>
</dbReference>
<dbReference type="InterPro" id="IPR036779">
    <property type="entry name" value="LysM_dom_sf"/>
</dbReference>
<gene>
    <name evidence="13" type="ORF">SAMN05216389_11061</name>
</gene>
<sequence>MIFLLFLLIALLGIVLWYVIQMDEIGRSLPSHAESSIKEPKKKQGILEEVETLNLTTISDQKRKEENGKKEANSSEKNEEVTEQQQTTPIDKEISADYVLEHTVKEGETLYSITMLYFSDSSYQEQIKLYNNITNPAKEIQVGMQLNIPDPDYMIEHTIKQGESLIGISRKYYNTDAYTGALAKYNDLQNPDHLPFGTAIHIPSPSLLEKDVPVQGSRKSSEASVETSSFSIRINKKTNQLTVFQNGDEVRSFSVGTGKDVSMTPEGDFNVVNKIEEPWYSSKGIPGGHPDNPLGSRWIGLNVPGTDGTVYGIHGTNDPTSIGGHVSLGCIRMLNEDVEWLYNQIPIGTPVTIE</sequence>
<comment type="pathway">
    <text evidence="8">Glycan biosynthesis.</text>
</comment>
<feature type="domain" description="L,D-TPase catalytic" evidence="12">
    <location>
        <begin position="230"/>
        <end position="354"/>
    </location>
</feature>
<evidence type="ECO:0000256" key="10">
    <source>
        <dbReference type="SAM" id="MobiDB-lite"/>
    </source>
</evidence>
<dbReference type="AlphaFoldDB" id="A0A1I0E155"/>
<organism evidence="13 14">
    <name type="scientific">Oceanobacillus limi</name>
    <dbReference type="NCBI Taxonomy" id="930131"/>
    <lineage>
        <taxon>Bacteria</taxon>
        <taxon>Bacillati</taxon>
        <taxon>Bacillota</taxon>
        <taxon>Bacilli</taxon>
        <taxon>Bacillales</taxon>
        <taxon>Bacillaceae</taxon>
        <taxon>Oceanobacillus</taxon>
    </lineage>
</organism>
<dbReference type="InterPro" id="IPR005490">
    <property type="entry name" value="LD_TPept_cat_dom"/>
</dbReference>
<dbReference type="CDD" id="cd00118">
    <property type="entry name" value="LysM"/>
    <property type="match status" value="2"/>
</dbReference>
<dbReference type="GO" id="GO:0005576">
    <property type="term" value="C:extracellular region"/>
    <property type="evidence" value="ECO:0007669"/>
    <property type="project" value="TreeGrafter"/>
</dbReference>
<dbReference type="PROSITE" id="PS51782">
    <property type="entry name" value="LYSM"/>
    <property type="match status" value="2"/>
</dbReference>
<evidence type="ECO:0000259" key="11">
    <source>
        <dbReference type="PROSITE" id="PS51782"/>
    </source>
</evidence>
<evidence type="ECO:0000256" key="3">
    <source>
        <dbReference type="ARBA" id="ARBA00022679"/>
    </source>
</evidence>
<dbReference type="GO" id="GO:0071555">
    <property type="term" value="P:cell wall organization"/>
    <property type="evidence" value="ECO:0007669"/>
    <property type="project" value="UniProtKB-UniRule"/>
</dbReference>
<dbReference type="Pfam" id="PF01476">
    <property type="entry name" value="LysM"/>
    <property type="match status" value="2"/>
</dbReference>
<dbReference type="Pfam" id="PF03734">
    <property type="entry name" value="YkuD"/>
    <property type="match status" value="1"/>
</dbReference>
<comment type="pathway">
    <text evidence="1 9">Cell wall biogenesis; peptidoglycan biosynthesis.</text>
</comment>
<keyword evidence="3" id="KW-0808">Transferase</keyword>
<accession>A0A1I0E155</accession>
<dbReference type="PANTHER" id="PTHR30582">
    <property type="entry name" value="L,D-TRANSPEPTIDASE"/>
    <property type="match status" value="1"/>
</dbReference>
<name>A0A1I0E155_9BACI</name>
<evidence type="ECO:0000256" key="2">
    <source>
        <dbReference type="ARBA" id="ARBA00005992"/>
    </source>
</evidence>
<evidence type="ECO:0000256" key="1">
    <source>
        <dbReference type="ARBA" id="ARBA00004752"/>
    </source>
</evidence>
<keyword evidence="14" id="KW-1185">Reference proteome</keyword>
<dbReference type="GO" id="GO:0071972">
    <property type="term" value="F:peptidoglycan L,D-transpeptidase activity"/>
    <property type="evidence" value="ECO:0007669"/>
    <property type="project" value="TreeGrafter"/>
</dbReference>
<feature type="region of interest" description="Disordered" evidence="10">
    <location>
        <begin position="57"/>
        <end position="88"/>
    </location>
</feature>
<dbReference type="GO" id="GO:0018104">
    <property type="term" value="P:peptidoglycan-protein cross-linking"/>
    <property type="evidence" value="ECO:0007669"/>
    <property type="project" value="TreeGrafter"/>
</dbReference>
<keyword evidence="6 9" id="KW-0573">Peptidoglycan synthesis</keyword>
<evidence type="ECO:0000256" key="5">
    <source>
        <dbReference type="ARBA" id="ARBA00022960"/>
    </source>
</evidence>
<dbReference type="InterPro" id="IPR018392">
    <property type="entry name" value="LysM"/>
</dbReference>
<feature type="compositionally biased region" description="Basic and acidic residues" evidence="10">
    <location>
        <begin position="60"/>
        <end position="80"/>
    </location>
</feature>
<keyword evidence="7 9" id="KW-0961">Cell wall biogenesis/degradation</keyword>
<evidence type="ECO:0000256" key="9">
    <source>
        <dbReference type="PROSITE-ProRule" id="PRU01373"/>
    </source>
</evidence>
<dbReference type="InterPro" id="IPR038063">
    <property type="entry name" value="Transpep_catalytic_dom"/>
</dbReference>